<accession>A0A165J4M5</accession>
<keyword evidence="8" id="KW-1133">Transmembrane helix</keyword>
<keyword evidence="8" id="KW-0472">Membrane</keyword>
<evidence type="ECO:0000256" key="4">
    <source>
        <dbReference type="ARBA" id="ARBA00022723"/>
    </source>
</evidence>
<evidence type="ECO:0000256" key="2">
    <source>
        <dbReference type="ARBA" id="ARBA00022559"/>
    </source>
</evidence>
<feature type="transmembrane region" description="Helical" evidence="8">
    <location>
        <begin position="20"/>
        <end position="42"/>
    </location>
</feature>
<feature type="domain" description="Heme haloperoxidase family profile" evidence="9">
    <location>
        <begin position="62"/>
        <end position="268"/>
    </location>
</feature>
<keyword evidence="11" id="KW-1185">Reference proteome</keyword>
<gene>
    <name evidence="10" type="ORF">CALCODRAFT_464476</name>
</gene>
<dbReference type="InterPro" id="IPR036851">
    <property type="entry name" value="Chloroperoxidase-like_sf"/>
</dbReference>
<evidence type="ECO:0000256" key="6">
    <source>
        <dbReference type="ARBA" id="ARBA00023004"/>
    </source>
</evidence>
<evidence type="ECO:0000256" key="8">
    <source>
        <dbReference type="SAM" id="Phobius"/>
    </source>
</evidence>
<evidence type="ECO:0000256" key="3">
    <source>
        <dbReference type="ARBA" id="ARBA00022617"/>
    </source>
</evidence>
<sequence length="322" mass="34951">MVNVVLNAISRIVLGIVDSVVHGLTVGYILLWDNGLILLNALSWSKRKGSLIPPGKPGHGGKWPEWHPPVEGDSRSACPALNAMANHGILPRDGRNIPFTELNAAIRSTYNFSPTFCWYVPLYMAGVLGRSYSKGTLDLEDISVHNGIEHDASLFRHDTYLSPNGDQGKPCPDLVDGFFKVVKGDKVTVDDLARYSEIRRASSRRDNGQFTLSTFHKLFASSNCATLIRIMGGDIPAIKAWLYEERLVDGFESATRKPWGLTMGTFQTTVLRIEAGIRAKASEDSSLGDLGLGYGEAEVSETSALLGGGAPRKSVAPVNGEH</sequence>
<organism evidence="10 11">
    <name type="scientific">Calocera cornea HHB12733</name>
    <dbReference type="NCBI Taxonomy" id="1353952"/>
    <lineage>
        <taxon>Eukaryota</taxon>
        <taxon>Fungi</taxon>
        <taxon>Dikarya</taxon>
        <taxon>Basidiomycota</taxon>
        <taxon>Agaricomycotina</taxon>
        <taxon>Dacrymycetes</taxon>
        <taxon>Dacrymycetales</taxon>
        <taxon>Dacrymycetaceae</taxon>
        <taxon>Calocera</taxon>
    </lineage>
</organism>
<dbReference type="Gene3D" id="1.10.489.10">
    <property type="entry name" value="Chloroperoxidase-like"/>
    <property type="match status" value="1"/>
</dbReference>
<reference evidence="10 11" key="1">
    <citation type="journal article" date="2016" name="Mol. Biol. Evol.">
        <title>Comparative Genomics of Early-Diverging Mushroom-Forming Fungi Provides Insights into the Origins of Lignocellulose Decay Capabilities.</title>
        <authorList>
            <person name="Nagy L.G."/>
            <person name="Riley R."/>
            <person name="Tritt A."/>
            <person name="Adam C."/>
            <person name="Daum C."/>
            <person name="Floudas D."/>
            <person name="Sun H."/>
            <person name="Yadav J.S."/>
            <person name="Pangilinan J."/>
            <person name="Larsson K.H."/>
            <person name="Matsuura K."/>
            <person name="Barry K."/>
            <person name="Labutti K."/>
            <person name="Kuo R."/>
            <person name="Ohm R.A."/>
            <person name="Bhattacharya S.S."/>
            <person name="Shirouzu T."/>
            <person name="Yoshinaga Y."/>
            <person name="Martin F.M."/>
            <person name="Grigoriev I.V."/>
            <person name="Hibbett D.S."/>
        </authorList>
    </citation>
    <scope>NUCLEOTIDE SEQUENCE [LARGE SCALE GENOMIC DNA]</scope>
    <source>
        <strain evidence="10 11">HHB12733</strain>
    </source>
</reference>
<evidence type="ECO:0000259" key="9">
    <source>
        <dbReference type="PROSITE" id="PS51405"/>
    </source>
</evidence>
<dbReference type="GO" id="GO:0046872">
    <property type="term" value="F:metal ion binding"/>
    <property type="evidence" value="ECO:0007669"/>
    <property type="project" value="UniProtKB-KW"/>
</dbReference>
<evidence type="ECO:0000313" key="11">
    <source>
        <dbReference type="Proteomes" id="UP000076842"/>
    </source>
</evidence>
<dbReference type="STRING" id="1353952.A0A165J4M5"/>
<dbReference type="AlphaFoldDB" id="A0A165J4M5"/>
<comment type="cofactor">
    <cofactor evidence="1">
        <name>heme b</name>
        <dbReference type="ChEBI" id="CHEBI:60344"/>
    </cofactor>
</comment>
<keyword evidence="3" id="KW-0349">Heme</keyword>
<dbReference type="SUPFAM" id="SSF47571">
    <property type="entry name" value="Cloroperoxidase"/>
    <property type="match status" value="1"/>
</dbReference>
<evidence type="ECO:0000256" key="5">
    <source>
        <dbReference type="ARBA" id="ARBA00023002"/>
    </source>
</evidence>
<evidence type="ECO:0000313" key="10">
    <source>
        <dbReference type="EMBL" id="KZT61367.1"/>
    </source>
</evidence>
<evidence type="ECO:0000256" key="1">
    <source>
        <dbReference type="ARBA" id="ARBA00001970"/>
    </source>
</evidence>
<proteinExistence type="inferred from homology"/>
<dbReference type="PROSITE" id="PS51405">
    <property type="entry name" value="HEME_HALOPEROXIDASE"/>
    <property type="match status" value="1"/>
</dbReference>
<protein>
    <submittedName>
        <fullName evidence="10">Cloroperoxidase</fullName>
    </submittedName>
</protein>
<dbReference type="EMBL" id="KV423924">
    <property type="protein sequence ID" value="KZT61367.1"/>
    <property type="molecule type" value="Genomic_DNA"/>
</dbReference>
<evidence type="ECO:0000256" key="7">
    <source>
        <dbReference type="ARBA" id="ARBA00025795"/>
    </source>
</evidence>
<dbReference type="GO" id="GO:0004601">
    <property type="term" value="F:peroxidase activity"/>
    <property type="evidence" value="ECO:0007669"/>
    <property type="project" value="UniProtKB-KW"/>
</dbReference>
<keyword evidence="8" id="KW-0812">Transmembrane</keyword>
<dbReference type="Pfam" id="PF01328">
    <property type="entry name" value="Peroxidase_2"/>
    <property type="match status" value="1"/>
</dbReference>
<keyword evidence="5" id="KW-0560">Oxidoreductase</keyword>
<name>A0A165J4M5_9BASI</name>
<dbReference type="PANTHER" id="PTHR33577:SF18">
    <property type="entry name" value="HEME HALOPEROXIDASE FAMILY PROFILE DOMAIN-CONTAINING PROTEIN"/>
    <property type="match status" value="1"/>
</dbReference>
<comment type="similarity">
    <text evidence="7">Belongs to the chloroperoxidase family.</text>
</comment>
<keyword evidence="4" id="KW-0479">Metal-binding</keyword>
<keyword evidence="6" id="KW-0408">Iron</keyword>
<dbReference type="InParanoid" id="A0A165J4M5"/>
<dbReference type="Proteomes" id="UP000076842">
    <property type="component" value="Unassembled WGS sequence"/>
</dbReference>
<keyword evidence="2 10" id="KW-0575">Peroxidase</keyword>
<dbReference type="InterPro" id="IPR000028">
    <property type="entry name" value="Chloroperoxidase"/>
</dbReference>
<dbReference type="OrthoDB" id="407298at2759"/>
<dbReference type="PANTHER" id="PTHR33577">
    <property type="entry name" value="STERIGMATOCYSTIN BIOSYNTHESIS PEROXIDASE STCC-RELATED"/>
    <property type="match status" value="1"/>
</dbReference>